<comment type="caution">
    <text evidence="1">The sequence shown here is derived from an EMBL/GenBank/DDBJ whole genome shotgun (WGS) entry which is preliminary data.</text>
</comment>
<keyword evidence="2" id="KW-1185">Reference proteome</keyword>
<dbReference type="AlphaFoldDB" id="A0A843UQU6"/>
<organism evidence="1 2">
    <name type="scientific">Colocasia esculenta</name>
    <name type="common">Wild taro</name>
    <name type="synonym">Arum esculentum</name>
    <dbReference type="NCBI Taxonomy" id="4460"/>
    <lineage>
        <taxon>Eukaryota</taxon>
        <taxon>Viridiplantae</taxon>
        <taxon>Streptophyta</taxon>
        <taxon>Embryophyta</taxon>
        <taxon>Tracheophyta</taxon>
        <taxon>Spermatophyta</taxon>
        <taxon>Magnoliopsida</taxon>
        <taxon>Liliopsida</taxon>
        <taxon>Araceae</taxon>
        <taxon>Aroideae</taxon>
        <taxon>Colocasieae</taxon>
        <taxon>Colocasia</taxon>
    </lineage>
</organism>
<proteinExistence type="predicted"/>
<accession>A0A843UQU6</accession>
<dbReference type="Proteomes" id="UP000652761">
    <property type="component" value="Unassembled WGS sequence"/>
</dbReference>
<sequence>MHAQQLAVTRRPFLNMFQHFTAQKCTWLHMKQTFNLSQHLTCQIRLTHLIADNKKVARKTEKEENTFKKTSRACVYLFMVQINRSQ</sequence>
<reference evidence="1" key="1">
    <citation type="submission" date="2017-07" db="EMBL/GenBank/DDBJ databases">
        <title>Taro Niue Genome Assembly and Annotation.</title>
        <authorList>
            <person name="Atibalentja N."/>
            <person name="Keating K."/>
            <person name="Fields C.J."/>
        </authorList>
    </citation>
    <scope>NUCLEOTIDE SEQUENCE</scope>
    <source>
        <strain evidence="1">Niue_2</strain>
        <tissue evidence="1">Leaf</tissue>
    </source>
</reference>
<name>A0A843UQU6_COLES</name>
<dbReference type="EMBL" id="NMUH01000781">
    <property type="protein sequence ID" value="MQL84716.1"/>
    <property type="molecule type" value="Genomic_DNA"/>
</dbReference>
<evidence type="ECO:0000313" key="1">
    <source>
        <dbReference type="EMBL" id="MQL84716.1"/>
    </source>
</evidence>
<gene>
    <name evidence="1" type="ORF">Taro_017207</name>
</gene>
<protein>
    <submittedName>
        <fullName evidence="1">Uncharacterized protein</fullName>
    </submittedName>
</protein>
<evidence type="ECO:0000313" key="2">
    <source>
        <dbReference type="Proteomes" id="UP000652761"/>
    </source>
</evidence>